<dbReference type="InterPro" id="IPR019786">
    <property type="entry name" value="Zinc_finger_PHD-type_CS"/>
</dbReference>
<evidence type="ECO:0000259" key="7">
    <source>
        <dbReference type="PROSITE" id="PS50016"/>
    </source>
</evidence>
<dbReference type="GO" id="GO:0070210">
    <property type="term" value="C:Rpd3L-Expanded complex"/>
    <property type="evidence" value="ECO:0007669"/>
    <property type="project" value="TreeGrafter"/>
</dbReference>
<feature type="compositionally biased region" description="Basic residues" evidence="6">
    <location>
        <begin position="607"/>
        <end position="632"/>
    </location>
</feature>
<feature type="region of interest" description="Disordered" evidence="6">
    <location>
        <begin position="461"/>
        <end position="555"/>
    </location>
</feature>
<evidence type="ECO:0000256" key="2">
    <source>
        <dbReference type="ARBA" id="ARBA00022771"/>
    </source>
</evidence>
<feature type="compositionally biased region" description="Low complexity" evidence="6">
    <location>
        <begin position="661"/>
        <end position="670"/>
    </location>
</feature>
<feature type="compositionally biased region" description="Low complexity" evidence="6">
    <location>
        <begin position="1084"/>
        <end position="1102"/>
    </location>
</feature>
<gene>
    <name evidence="9" type="primary">LOC107694189</name>
</gene>
<dbReference type="GO" id="GO:0006355">
    <property type="term" value="P:regulation of DNA-templated transcription"/>
    <property type="evidence" value="ECO:0007669"/>
    <property type="project" value="TreeGrafter"/>
</dbReference>
<feature type="region of interest" description="Disordered" evidence="6">
    <location>
        <begin position="1008"/>
        <end position="1069"/>
    </location>
</feature>
<feature type="region of interest" description="Disordered" evidence="6">
    <location>
        <begin position="771"/>
        <end position="802"/>
    </location>
</feature>
<feature type="compositionally biased region" description="Polar residues" evidence="6">
    <location>
        <begin position="901"/>
        <end position="916"/>
    </location>
</feature>
<feature type="compositionally biased region" description="Polar residues" evidence="6">
    <location>
        <begin position="483"/>
        <end position="492"/>
    </location>
</feature>
<feature type="region of interest" description="Disordered" evidence="6">
    <location>
        <begin position="689"/>
        <end position="710"/>
    </location>
</feature>
<protein>
    <submittedName>
        <fullName evidence="9">Histone-lysine N-methyltransferase 2E-like</fullName>
    </submittedName>
</protein>
<dbReference type="SUPFAM" id="SSF82199">
    <property type="entry name" value="SET domain"/>
    <property type="match status" value="1"/>
</dbReference>
<keyword evidence="10" id="KW-1185">Reference proteome</keyword>
<feature type="region of interest" description="Disordered" evidence="6">
    <location>
        <begin position="207"/>
        <end position="265"/>
    </location>
</feature>
<dbReference type="Pfam" id="PF20826">
    <property type="entry name" value="PHD_5"/>
    <property type="match status" value="1"/>
</dbReference>
<dbReference type="Pfam" id="PF00856">
    <property type="entry name" value="SET"/>
    <property type="match status" value="1"/>
</dbReference>
<dbReference type="Gene3D" id="3.30.40.10">
    <property type="entry name" value="Zinc/RING finger domain, C3HC4 (zinc finger)"/>
    <property type="match status" value="1"/>
</dbReference>
<dbReference type="InterPro" id="IPR044434">
    <property type="entry name" value="KMT2E_SET"/>
</dbReference>
<feature type="domain" description="PHD-type" evidence="7">
    <location>
        <begin position="111"/>
        <end position="159"/>
    </location>
</feature>
<dbReference type="InterPro" id="IPR019787">
    <property type="entry name" value="Znf_PHD-finger"/>
</dbReference>
<feature type="domain" description="SET" evidence="8">
    <location>
        <begin position="315"/>
        <end position="432"/>
    </location>
</feature>
<reference evidence="9" key="2">
    <citation type="submission" date="2025-09" db="UniProtKB">
        <authorList>
            <consortium name="Ensembl"/>
        </authorList>
    </citation>
    <scope>IDENTIFICATION</scope>
</reference>
<organism evidence="9 10">
    <name type="scientific">Sinocyclocheilus anshuiensis</name>
    <dbReference type="NCBI Taxonomy" id="1608454"/>
    <lineage>
        <taxon>Eukaryota</taxon>
        <taxon>Metazoa</taxon>
        <taxon>Chordata</taxon>
        <taxon>Craniata</taxon>
        <taxon>Vertebrata</taxon>
        <taxon>Euteleostomi</taxon>
        <taxon>Actinopterygii</taxon>
        <taxon>Neopterygii</taxon>
        <taxon>Teleostei</taxon>
        <taxon>Ostariophysi</taxon>
        <taxon>Cypriniformes</taxon>
        <taxon>Cyprinidae</taxon>
        <taxon>Cyprininae</taxon>
        <taxon>Sinocyclocheilus</taxon>
    </lineage>
</organism>
<feature type="compositionally biased region" description="Polar residues" evidence="6">
    <location>
        <begin position="1158"/>
        <end position="1174"/>
    </location>
</feature>
<dbReference type="Proteomes" id="UP000472260">
    <property type="component" value="Unassembled WGS sequence"/>
</dbReference>
<dbReference type="GO" id="GO:0034967">
    <property type="term" value="C:Set3 complex"/>
    <property type="evidence" value="ECO:0007669"/>
    <property type="project" value="TreeGrafter"/>
</dbReference>
<accession>A0A671L790</accession>
<feature type="compositionally biased region" description="Pro residues" evidence="6">
    <location>
        <begin position="1175"/>
        <end position="1195"/>
    </location>
</feature>
<feature type="compositionally biased region" description="Polar residues" evidence="6">
    <location>
        <begin position="1009"/>
        <end position="1023"/>
    </location>
</feature>
<evidence type="ECO:0000256" key="6">
    <source>
        <dbReference type="SAM" id="MobiDB-lite"/>
    </source>
</evidence>
<feature type="compositionally biased region" description="Low complexity" evidence="6">
    <location>
        <begin position="784"/>
        <end position="797"/>
    </location>
</feature>
<dbReference type="PANTHER" id="PTHR46462:SF2">
    <property type="entry name" value="INACTIVE HISTONE-LYSINE N-METHYLTRANSFERASE 2E"/>
    <property type="match status" value="1"/>
</dbReference>
<feature type="compositionally biased region" description="Polar residues" evidence="6">
    <location>
        <begin position="834"/>
        <end position="850"/>
    </location>
</feature>
<dbReference type="GO" id="GO:0006325">
    <property type="term" value="P:chromatin organization"/>
    <property type="evidence" value="ECO:0007669"/>
    <property type="project" value="UniProtKB-KW"/>
</dbReference>
<sequence length="1225" mass="134342">ASLALPIGCDLPESVEASSVVVEKSSYPHQIYSSGSHGYFGLPYADHNYGARPPPTPPASPPPSVLIRPDEGLFVSGGRPGENLFVPGGQDEASRGTTLSTSEDGSYGADITRCICGFTHDDGYMICCDNCSVWQHIDCMGIDRQHIPETYLCERCQPRTLDREHAILLQTRKRENMSDGDTSATESGDEVPLELYTAFQHTPTSITLTTARLGNKQADKKRKKSGEKEPPATARAKKSFREGSRKSSRVKGSAPECEPTDPPSLWENKMKSWMERYEEASSNQYSEEVRILLRVKEARDGKTLAYNTHTAAFKPPVESHVQKNKRILKAVRDLAADSLIIEYRGKVMLRQQFEANGYFFKRPYPFVLFYSKFDGLEMCVDARSFGNEARFIRRSCTPNAEVRHVIEDGMLHLYIYSLRSISKGSEITIGFDYDYGSCKYKVDCACVKGNQECPVLKHNLEPTENLGSSTRRRCRKDKEPSQDESGQNQNLTMDCDGPTGKSLNDAKQRKLSPLRLSISNNQDPELIEDLEEKTSVSNEVEMESEEQIAERRRKMTREERKMEAILQAFARMEKREKRREQALERIGTKGEVGGQVVKEEPCLKPAKVSRNKQRKSFSRNRTHIGQQRRRARTVSACSDLPPSSPGDTLEPLITETHDGESPSAPEADAPPIHYLKTKKHLVSEWMGVDKQEQGASRTPEPPPERPLRISSDPEVLATQLNSLPGMACSSHVYSTPKHYVRFSSPFLANRKMPETPPTTGSCKKRWLKQALEEEGSTSPGGGRPSLLMPSESPLSPSINGESYSPLPLNGSCSLPELPTPLKKRRLCSLDPCMSETSTPYGSPCATPTRTESTEAPSTPLLLTTPPRPRPEEPSTEPSTPLQIPNLPLPQEVRLLPVRNAGSDTGPQESTKSMGSPSPQPSHAEPQDAAVDEGMEVDGGGSEAASAPETPASSYPPWMKSPDRGGLSFSPVNSNLRDLTPSHTLEMGAYRPDSTSAGPFSEAAPFYSCNEESSGVNFTRSLSGDGTGEGGAAKNPQKKKVSLLEYRKRQREARRSGSKGECGSPVSTAPPVDVFPVAVEVAPEPPVLTATPTPRTPQTSSTSVEQARERSYHRALFSTAGPPVPRRVTMLDLRSCTLPKRNPKLHLIGGFQTTLLHQSAPANPSVTPSTYQQTVLPPPPPPPSQQIPPSQTPPNPSVSQIAGGNRGPTPSSAPFHSTGYLGTGWH</sequence>
<dbReference type="CDD" id="cd19182">
    <property type="entry name" value="SET_KMT2E"/>
    <property type="match status" value="1"/>
</dbReference>
<feature type="region of interest" description="Disordered" evidence="6">
    <location>
        <begin position="1158"/>
        <end position="1225"/>
    </location>
</feature>
<dbReference type="FunFam" id="3.30.40.10:FF:000150">
    <property type="entry name" value="Inactive histone-lysine N-methyltransferase 2E"/>
    <property type="match status" value="1"/>
</dbReference>
<dbReference type="InterPro" id="IPR001214">
    <property type="entry name" value="SET_dom"/>
</dbReference>
<dbReference type="PROSITE" id="PS50280">
    <property type="entry name" value="SET"/>
    <property type="match status" value="1"/>
</dbReference>
<feature type="compositionally biased region" description="Low complexity" evidence="6">
    <location>
        <begin position="942"/>
        <end position="956"/>
    </location>
</feature>
<dbReference type="InterPro" id="IPR046341">
    <property type="entry name" value="SET_dom_sf"/>
</dbReference>
<dbReference type="SMART" id="SM00317">
    <property type="entry name" value="SET"/>
    <property type="match status" value="1"/>
</dbReference>
<name>A0A671L790_9TELE</name>
<dbReference type="InterPro" id="IPR013083">
    <property type="entry name" value="Znf_RING/FYVE/PHD"/>
</dbReference>
<feature type="region of interest" description="Disordered" evidence="6">
    <location>
        <begin position="832"/>
        <end position="979"/>
    </location>
</feature>
<evidence type="ECO:0000256" key="5">
    <source>
        <dbReference type="PROSITE-ProRule" id="PRU00146"/>
    </source>
</evidence>
<feature type="region of interest" description="Disordered" evidence="6">
    <location>
        <begin position="1084"/>
        <end position="1107"/>
    </location>
</feature>
<dbReference type="Ensembl" id="ENSSANT00000016372.1">
    <property type="protein sequence ID" value="ENSSANP00000015360.1"/>
    <property type="gene ID" value="ENSSANG00000008061.1"/>
</dbReference>
<dbReference type="InterPro" id="IPR001965">
    <property type="entry name" value="Znf_PHD"/>
</dbReference>
<dbReference type="SUPFAM" id="SSF57903">
    <property type="entry name" value="FYVE/PHD zinc finger"/>
    <property type="match status" value="1"/>
</dbReference>
<keyword evidence="2 5" id="KW-0863">Zinc-finger</keyword>
<dbReference type="PANTHER" id="PTHR46462">
    <property type="entry name" value="UPSET, ISOFORM A"/>
    <property type="match status" value="1"/>
</dbReference>
<evidence type="ECO:0000256" key="4">
    <source>
        <dbReference type="ARBA" id="ARBA00022853"/>
    </source>
</evidence>
<evidence type="ECO:0000259" key="8">
    <source>
        <dbReference type="PROSITE" id="PS50280"/>
    </source>
</evidence>
<evidence type="ECO:0000256" key="1">
    <source>
        <dbReference type="ARBA" id="ARBA00022723"/>
    </source>
</evidence>
<dbReference type="Gene3D" id="2.170.270.10">
    <property type="entry name" value="SET domain"/>
    <property type="match status" value="1"/>
</dbReference>
<dbReference type="AlphaFoldDB" id="A0A671L790"/>
<proteinExistence type="predicted"/>
<keyword evidence="1" id="KW-0479">Metal-binding</keyword>
<dbReference type="PROSITE" id="PS01359">
    <property type="entry name" value="ZF_PHD_1"/>
    <property type="match status" value="1"/>
</dbReference>
<dbReference type="SMART" id="SM00249">
    <property type="entry name" value="PHD"/>
    <property type="match status" value="1"/>
</dbReference>
<feature type="compositionally biased region" description="Polar residues" evidence="6">
    <location>
        <begin position="969"/>
        <end position="979"/>
    </location>
</feature>
<dbReference type="CDD" id="cd15550">
    <property type="entry name" value="PHD_MLL5"/>
    <property type="match status" value="1"/>
</dbReference>
<feature type="region of interest" description="Disordered" evidence="6">
    <location>
        <begin position="606"/>
        <end position="670"/>
    </location>
</feature>
<dbReference type="InterPro" id="IPR011011">
    <property type="entry name" value="Znf_FYVE_PHD"/>
</dbReference>
<evidence type="ECO:0000313" key="9">
    <source>
        <dbReference type="Ensembl" id="ENSSANP00000015360.1"/>
    </source>
</evidence>
<dbReference type="GO" id="GO:0008270">
    <property type="term" value="F:zinc ion binding"/>
    <property type="evidence" value="ECO:0007669"/>
    <property type="project" value="UniProtKB-KW"/>
</dbReference>
<dbReference type="PROSITE" id="PS50016">
    <property type="entry name" value="ZF_PHD_2"/>
    <property type="match status" value="1"/>
</dbReference>
<reference evidence="9" key="1">
    <citation type="submission" date="2025-08" db="UniProtKB">
        <authorList>
            <consortium name="Ensembl"/>
        </authorList>
    </citation>
    <scope>IDENTIFICATION</scope>
</reference>
<evidence type="ECO:0000256" key="3">
    <source>
        <dbReference type="ARBA" id="ARBA00022833"/>
    </source>
</evidence>
<keyword evidence="4" id="KW-0156">Chromatin regulator</keyword>
<evidence type="ECO:0000313" key="10">
    <source>
        <dbReference type="Proteomes" id="UP000472260"/>
    </source>
</evidence>
<keyword evidence="3" id="KW-0862">Zinc</keyword>
<feature type="compositionally biased region" description="Low complexity" evidence="6">
    <location>
        <begin position="853"/>
        <end position="864"/>
    </location>
</feature>